<keyword evidence="14" id="KW-1185">Reference proteome</keyword>
<dbReference type="PIRSF" id="PIRSF010376">
    <property type="entry name" value="IspE"/>
    <property type="match status" value="1"/>
</dbReference>
<evidence type="ECO:0000313" key="14">
    <source>
        <dbReference type="Proteomes" id="UP001595478"/>
    </source>
</evidence>
<sequence>MTDVIWLPSPAKINLFLHICGQYPNGYHNLQTLFQLLDVGDEIGFAVHDRATIELKTPMAGVAEQDNLIIKAAKALQIHTGSNCGAAIFVKKHLPMGGGIGGGSSNAATVLLALNAFWKLNLPLTELMDIATTIGADVPVFIRGKTGFAEGIGEIITPMDIPEQWYLVANPGVHVSTPDIFQHPDLPRNTQMIKAHEYSFESTRNDCQNLVCNLQGKVAKLLQWLVHYAPSRMTGTGASVFAVFNNKHEAQNVLRQLPNEFKGFVAKGTQTSVLHTKLEDILRAS</sequence>
<dbReference type="Pfam" id="PF00288">
    <property type="entry name" value="GHMP_kinases_N"/>
    <property type="match status" value="1"/>
</dbReference>
<keyword evidence="4 10" id="KW-0808">Transferase</keyword>
<evidence type="ECO:0000256" key="5">
    <source>
        <dbReference type="ARBA" id="ARBA00022741"/>
    </source>
</evidence>
<comment type="caution">
    <text evidence="13">The sequence shown here is derived from an EMBL/GenBank/DDBJ whole genome shotgun (WGS) entry which is preliminary data.</text>
</comment>
<dbReference type="PANTHER" id="PTHR43527:SF2">
    <property type="entry name" value="4-DIPHOSPHOCYTIDYL-2-C-METHYL-D-ERYTHRITOL KINASE, CHLOROPLASTIC"/>
    <property type="match status" value="1"/>
</dbReference>
<dbReference type="InterPro" id="IPR036554">
    <property type="entry name" value="GHMP_kinase_C_sf"/>
</dbReference>
<evidence type="ECO:0000259" key="12">
    <source>
        <dbReference type="Pfam" id="PF08544"/>
    </source>
</evidence>
<evidence type="ECO:0000256" key="2">
    <source>
        <dbReference type="ARBA" id="ARBA00012052"/>
    </source>
</evidence>
<evidence type="ECO:0000256" key="6">
    <source>
        <dbReference type="ARBA" id="ARBA00022777"/>
    </source>
</evidence>
<dbReference type="InterPro" id="IPR014721">
    <property type="entry name" value="Ribsml_uS5_D2-typ_fold_subgr"/>
</dbReference>
<dbReference type="NCBIfam" id="TIGR00154">
    <property type="entry name" value="ispE"/>
    <property type="match status" value="1"/>
</dbReference>
<dbReference type="Gene3D" id="3.30.230.10">
    <property type="match status" value="1"/>
</dbReference>
<dbReference type="HAMAP" id="MF_00061">
    <property type="entry name" value="IspE"/>
    <property type="match status" value="1"/>
</dbReference>
<evidence type="ECO:0000256" key="1">
    <source>
        <dbReference type="ARBA" id="ARBA00009684"/>
    </source>
</evidence>
<dbReference type="InterPro" id="IPR013750">
    <property type="entry name" value="GHMP_kinase_C_dom"/>
</dbReference>
<keyword evidence="8 10" id="KW-0414">Isoprene biosynthesis</keyword>
<feature type="domain" description="GHMP kinase N-terminal" evidence="11">
    <location>
        <begin position="67"/>
        <end position="144"/>
    </location>
</feature>
<evidence type="ECO:0000256" key="7">
    <source>
        <dbReference type="ARBA" id="ARBA00022840"/>
    </source>
</evidence>
<evidence type="ECO:0000256" key="8">
    <source>
        <dbReference type="ARBA" id="ARBA00023229"/>
    </source>
</evidence>
<evidence type="ECO:0000256" key="10">
    <source>
        <dbReference type="HAMAP-Rule" id="MF_00061"/>
    </source>
</evidence>
<dbReference type="EMBL" id="JBHRSW010000005">
    <property type="protein sequence ID" value="MFC3120593.1"/>
    <property type="molecule type" value="Genomic_DNA"/>
</dbReference>
<comment type="similarity">
    <text evidence="1 10">Belongs to the GHMP kinase family. IspE subfamily.</text>
</comment>
<dbReference type="Gene3D" id="3.30.70.890">
    <property type="entry name" value="GHMP kinase, C-terminal domain"/>
    <property type="match status" value="1"/>
</dbReference>
<evidence type="ECO:0000256" key="3">
    <source>
        <dbReference type="ARBA" id="ARBA00017473"/>
    </source>
</evidence>
<evidence type="ECO:0000313" key="13">
    <source>
        <dbReference type="EMBL" id="MFC3120593.1"/>
    </source>
</evidence>
<evidence type="ECO:0000259" key="11">
    <source>
        <dbReference type="Pfam" id="PF00288"/>
    </source>
</evidence>
<dbReference type="PANTHER" id="PTHR43527">
    <property type="entry name" value="4-DIPHOSPHOCYTIDYL-2-C-METHYL-D-ERYTHRITOL KINASE, CHLOROPLASTIC"/>
    <property type="match status" value="1"/>
</dbReference>
<comment type="pathway">
    <text evidence="10">Isoprenoid biosynthesis; isopentenyl diphosphate biosynthesis via DXP pathway; isopentenyl diphosphate from 1-deoxy-D-xylulose 5-phosphate: step 3/6.</text>
</comment>
<evidence type="ECO:0000256" key="4">
    <source>
        <dbReference type="ARBA" id="ARBA00022679"/>
    </source>
</evidence>
<keyword evidence="7 10" id="KW-0067">ATP-binding</keyword>
<reference evidence="14" key="1">
    <citation type="journal article" date="2019" name="Int. J. Syst. Evol. Microbiol.">
        <title>The Global Catalogue of Microorganisms (GCM) 10K type strain sequencing project: providing services to taxonomists for standard genome sequencing and annotation.</title>
        <authorList>
            <consortium name="The Broad Institute Genomics Platform"/>
            <consortium name="The Broad Institute Genome Sequencing Center for Infectious Disease"/>
            <person name="Wu L."/>
            <person name="Ma J."/>
        </authorList>
    </citation>
    <scope>NUCLEOTIDE SEQUENCE [LARGE SCALE GENOMIC DNA]</scope>
    <source>
        <strain evidence="14">KCTC 52473</strain>
    </source>
</reference>
<dbReference type="SUPFAM" id="SSF54211">
    <property type="entry name" value="Ribosomal protein S5 domain 2-like"/>
    <property type="match status" value="1"/>
</dbReference>
<dbReference type="GO" id="GO:0050515">
    <property type="term" value="F:4-(cytidine 5'-diphospho)-2-C-methyl-D-erythritol kinase activity"/>
    <property type="evidence" value="ECO:0007669"/>
    <property type="project" value="UniProtKB-EC"/>
</dbReference>
<keyword evidence="6 10" id="KW-0418">Kinase</keyword>
<dbReference type="SUPFAM" id="SSF55060">
    <property type="entry name" value="GHMP Kinase, C-terminal domain"/>
    <property type="match status" value="1"/>
</dbReference>
<dbReference type="InterPro" id="IPR004424">
    <property type="entry name" value="IspE"/>
</dbReference>
<dbReference type="Pfam" id="PF08544">
    <property type="entry name" value="GHMP_kinases_C"/>
    <property type="match status" value="1"/>
</dbReference>
<comment type="catalytic activity">
    <reaction evidence="10">
        <text>4-CDP-2-C-methyl-D-erythritol + ATP = 4-CDP-2-C-methyl-D-erythritol 2-phosphate + ADP + H(+)</text>
        <dbReference type="Rhea" id="RHEA:18437"/>
        <dbReference type="ChEBI" id="CHEBI:15378"/>
        <dbReference type="ChEBI" id="CHEBI:30616"/>
        <dbReference type="ChEBI" id="CHEBI:57823"/>
        <dbReference type="ChEBI" id="CHEBI:57919"/>
        <dbReference type="ChEBI" id="CHEBI:456216"/>
        <dbReference type="EC" id="2.7.1.148"/>
    </reaction>
</comment>
<feature type="domain" description="GHMP kinase C-terminal" evidence="12">
    <location>
        <begin position="197"/>
        <end position="262"/>
    </location>
</feature>
<evidence type="ECO:0000256" key="9">
    <source>
        <dbReference type="ARBA" id="ARBA00032554"/>
    </source>
</evidence>
<gene>
    <name evidence="10 13" type="primary">ispE</name>
    <name evidence="13" type="ORF">ACFOHL_03070</name>
</gene>
<feature type="binding site" evidence="10">
    <location>
        <begin position="95"/>
        <end position="105"/>
    </location>
    <ligand>
        <name>ATP</name>
        <dbReference type="ChEBI" id="CHEBI:30616"/>
    </ligand>
</feature>
<comment type="function">
    <text evidence="10">Catalyzes the phosphorylation of the position 2 hydroxy group of 4-diphosphocytidyl-2C-methyl-D-erythritol.</text>
</comment>
<proteinExistence type="inferred from homology"/>
<dbReference type="EC" id="2.7.1.148" evidence="2 10"/>
<accession>A0ABV7FMW5</accession>
<keyword evidence="5 10" id="KW-0547">Nucleotide-binding</keyword>
<dbReference type="RefSeq" id="WP_376918728.1">
    <property type="nucleotide sequence ID" value="NZ_JBHRSW010000005.1"/>
</dbReference>
<name>A0ABV7FMW5_9ALTE</name>
<dbReference type="InterPro" id="IPR006204">
    <property type="entry name" value="GHMP_kinase_N_dom"/>
</dbReference>
<dbReference type="Proteomes" id="UP001595478">
    <property type="component" value="Unassembled WGS sequence"/>
</dbReference>
<feature type="active site" evidence="10">
    <location>
        <position position="12"/>
    </location>
</feature>
<protein>
    <recommendedName>
        <fullName evidence="3 10">4-diphosphocytidyl-2-C-methyl-D-erythritol kinase</fullName>
        <shortName evidence="10">CMK</shortName>
        <ecNumber evidence="2 10">2.7.1.148</ecNumber>
    </recommendedName>
    <alternativeName>
        <fullName evidence="9 10">4-(cytidine-5'-diphospho)-2-C-methyl-D-erythritol kinase</fullName>
    </alternativeName>
</protein>
<organism evidence="13 14">
    <name type="scientific">Agaribacter flavus</name>
    <dbReference type="NCBI Taxonomy" id="1902781"/>
    <lineage>
        <taxon>Bacteria</taxon>
        <taxon>Pseudomonadati</taxon>
        <taxon>Pseudomonadota</taxon>
        <taxon>Gammaproteobacteria</taxon>
        <taxon>Alteromonadales</taxon>
        <taxon>Alteromonadaceae</taxon>
        <taxon>Agaribacter</taxon>
    </lineage>
</organism>
<feature type="active site" evidence="10">
    <location>
        <position position="137"/>
    </location>
</feature>
<dbReference type="InterPro" id="IPR020568">
    <property type="entry name" value="Ribosomal_Su5_D2-typ_SF"/>
</dbReference>